<dbReference type="SUPFAM" id="SSF55874">
    <property type="entry name" value="ATPase domain of HSP90 chaperone/DNA topoisomerase II/histidine kinase"/>
    <property type="match status" value="1"/>
</dbReference>
<dbReference type="Gene3D" id="3.30.565.10">
    <property type="entry name" value="Histidine kinase-like ATPase, C-terminal domain"/>
    <property type="match status" value="1"/>
</dbReference>
<gene>
    <name evidence="2" type="ORF">BKP35_09075</name>
</gene>
<comment type="caution">
    <text evidence="2">The sequence shown here is derived from an EMBL/GenBank/DDBJ whole genome shotgun (WGS) entry which is preliminary data.</text>
</comment>
<accession>A0A1S2LNZ1</accession>
<evidence type="ECO:0000313" key="2">
    <source>
        <dbReference type="EMBL" id="OIJ13377.1"/>
    </source>
</evidence>
<evidence type="ECO:0000313" key="3">
    <source>
        <dbReference type="Proteomes" id="UP000180098"/>
    </source>
</evidence>
<sequence>MPLFHKISSFMISSMEEYQDLCIRLEKQIEMICNKSTVFLTQIAVKEALNNGIEHGAFPVHIEFTNLPTGELLIKVRDNGQGFLVKDKIGLIREKGPDQLLEEQGFEERGRGLLIMHKAVRNVKFNEKGNEVSLVIAS</sequence>
<dbReference type="OrthoDB" id="9767435at2"/>
<dbReference type="EMBL" id="MLQQ01000017">
    <property type="protein sequence ID" value="OIJ13377.1"/>
    <property type="molecule type" value="Genomic_DNA"/>
</dbReference>
<keyword evidence="3" id="KW-1185">Reference proteome</keyword>
<dbReference type="RefSeq" id="WP_071313032.1">
    <property type="nucleotide sequence ID" value="NZ_MLQQ01000017.1"/>
</dbReference>
<protein>
    <recommendedName>
        <fullName evidence="1">Histidine kinase/HSP90-like ATPase domain-containing protein</fullName>
    </recommendedName>
</protein>
<name>A0A1S2LNZ1_9BACI</name>
<dbReference type="Pfam" id="PF13581">
    <property type="entry name" value="HATPase_c_2"/>
    <property type="match status" value="1"/>
</dbReference>
<dbReference type="CDD" id="cd16936">
    <property type="entry name" value="HATPase_RsbW-like"/>
    <property type="match status" value="1"/>
</dbReference>
<organism evidence="2 3">
    <name type="scientific">Anaerobacillus arseniciselenatis</name>
    <dbReference type="NCBI Taxonomy" id="85682"/>
    <lineage>
        <taxon>Bacteria</taxon>
        <taxon>Bacillati</taxon>
        <taxon>Bacillota</taxon>
        <taxon>Bacilli</taxon>
        <taxon>Bacillales</taxon>
        <taxon>Bacillaceae</taxon>
        <taxon>Anaerobacillus</taxon>
    </lineage>
</organism>
<dbReference type="AlphaFoldDB" id="A0A1S2LNZ1"/>
<evidence type="ECO:0000259" key="1">
    <source>
        <dbReference type="Pfam" id="PF13581"/>
    </source>
</evidence>
<reference evidence="2 3" key="1">
    <citation type="submission" date="2016-10" db="EMBL/GenBank/DDBJ databases">
        <title>Draft genome sequences of four alkaliphilic bacteria belonging to the Anaerobacillus genus.</title>
        <authorList>
            <person name="Bassil N.M."/>
            <person name="Lloyd J.R."/>
        </authorList>
    </citation>
    <scope>NUCLEOTIDE SEQUENCE [LARGE SCALE GENOMIC DNA]</scope>
    <source>
        <strain evidence="2 3">DSM 15340</strain>
    </source>
</reference>
<dbReference type="Proteomes" id="UP000180098">
    <property type="component" value="Unassembled WGS sequence"/>
</dbReference>
<dbReference type="InterPro" id="IPR003594">
    <property type="entry name" value="HATPase_dom"/>
</dbReference>
<dbReference type="InterPro" id="IPR036890">
    <property type="entry name" value="HATPase_C_sf"/>
</dbReference>
<feature type="domain" description="Histidine kinase/HSP90-like ATPase" evidence="1">
    <location>
        <begin position="35"/>
        <end position="135"/>
    </location>
</feature>
<proteinExistence type="predicted"/>